<dbReference type="STRING" id="1841860.GCA_900157375_05459"/>
<sequence>VIGLGYVGAEVCLAAAAAGHRVAAIENDAVRLGELRADTHKADNWTKIRRAIADRQVDVCDTIEAAPPADVWIVAVATPLDADRHPDTSHIEAAARALARVVTPHAVVILESTSYPGTTERIFLPPFLQQGWTPGVDLFVGYSPERIDPGNREWTMQTIPKLVSGCTEKCAKTIADFYRTVVDSVHPMSSTAAAEMAKLLENSWRLINITFANENETLCTALGLDAWEIGEACRTKPFGYHGLNPGPGAGGHCIPVDAAYLSHFARSVDVSTPVLDTAVQANTERPAVIARRVRDVLADTAAADRPARVLVVGVAYKSDIGDTRESAGIALMRVLHQAGTEVEYHDPHVPTLRLPHGGFRSVPLTAGTAEEYDCIVVTTAHAAVDWEVLKYCTTALIDTCNAAALIARLA</sequence>
<evidence type="ECO:0000256" key="2">
    <source>
        <dbReference type="ARBA" id="ARBA00023027"/>
    </source>
</evidence>
<dbReference type="PIRSF" id="PIRSF500136">
    <property type="entry name" value="UDP_ManNAc_DH"/>
    <property type="match status" value="1"/>
</dbReference>
<evidence type="ECO:0000313" key="5">
    <source>
        <dbReference type="Proteomes" id="UP000240988"/>
    </source>
</evidence>
<dbReference type="AlphaFoldDB" id="A0A2U3P1H2"/>
<dbReference type="Proteomes" id="UP000240988">
    <property type="component" value="Unassembled WGS sequence"/>
</dbReference>
<dbReference type="SUPFAM" id="SSF52413">
    <property type="entry name" value="UDP-glucose/GDP-mannose dehydrogenase C-terminal domain"/>
    <property type="match status" value="1"/>
</dbReference>
<dbReference type="Pfam" id="PF03720">
    <property type="entry name" value="UDPG_MGDP_dh_C"/>
    <property type="match status" value="1"/>
</dbReference>
<accession>A0A2U3P1H2</accession>
<gene>
    <name evidence="4" type="ORF">MRAB57_5456</name>
</gene>
<dbReference type="InterPro" id="IPR036220">
    <property type="entry name" value="UDP-Glc/GDP-Man_DH_C_sf"/>
</dbReference>
<dbReference type="GO" id="GO:0051287">
    <property type="term" value="F:NAD binding"/>
    <property type="evidence" value="ECO:0007669"/>
    <property type="project" value="InterPro"/>
</dbReference>
<keyword evidence="1" id="KW-0560">Oxidoreductase</keyword>
<dbReference type="InterPro" id="IPR036291">
    <property type="entry name" value="NAD(P)-bd_dom_sf"/>
</dbReference>
<dbReference type="PANTHER" id="PTHR43491:SF1">
    <property type="entry name" value="UDP-N-ACETYL-D-MANNOSAMINE DEHYDROGENASE"/>
    <property type="match status" value="1"/>
</dbReference>
<reference evidence="4 5" key="1">
    <citation type="submission" date="2017-01" db="EMBL/GenBank/DDBJ databases">
        <authorList>
            <consortium name="Urmite Genomes"/>
        </authorList>
    </citation>
    <scope>NUCLEOTIDE SEQUENCE [LARGE SCALE GENOMIC DNA]</scope>
    <source>
        <strain evidence="4 5">AB57</strain>
    </source>
</reference>
<dbReference type="InterPro" id="IPR028359">
    <property type="entry name" value="UDP_ManNAc/GlcNAc_DH"/>
</dbReference>
<dbReference type="GO" id="GO:0016628">
    <property type="term" value="F:oxidoreductase activity, acting on the CH-CH group of donors, NAD or NADP as acceptor"/>
    <property type="evidence" value="ECO:0007669"/>
    <property type="project" value="InterPro"/>
</dbReference>
<dbReference type="GO" id="GO:0016616">
    <property type="term" value="F:oxidoreductase activity, acting on the CH-OH group of donors, NAD or NADP as acceptor"/>
    <property type="evidence" value="ECO:0007669"/>
    <property type="project" value="InterPro"/>
</dbReference>
<dbReference type="EMBL" id="FUFA01000006">
    <property type="protein sequence ID" value="SPM37609.1"/>
    <property type="molecule type" value="Genomic_DNA"/>
</dbReference>
<dbReference type="GO" id="GO:0000271">
    <property type="term" value="P:polysaccharide biosynthetic process"/>
    <property type="evidence" value="ECO:0007669"/>
    <property type="project" value="InterPro"/>
</dbReference>
<dbReference type="InterPro" id="IPR014026">
    <property type="entry name" value="UDP-Glc/GDP-Man_DH_dimer"/>
</dbReference>
<dbReference type="Pfam" id="PF03721">
    <property type="entry name" value="UDPG_MGDP_dh_N"/>
    <property type="match status" value="1"/>
</dbReference>
<dbReference type="SUPFAM" id="SSF51735">
    <property type="entry name" value="NAD(P)-binding Rossmann-fold domains"/>
    <property type="match status" value="1"/>
</dbReference>
<feature type="non-terminal residue" evidence="4">
    <location>
        <position position="1"/>
    </location>
</feature>
<protein>
    <submittedName>
        <fullName evidence="4">UDP-N-acetyl-D-mannosaminuronate dehydrogenase</fullName>
    </submittedName>
</protein>
<name>A0A2U3P1H2_9MYCO</name>
<organism evidence="4 5">
    <name type="scientific">Mycobacterium rhizamassiliense</name>
    <dbReference type="NCBI Taxonomy" id="1841860"/>
    <lineage>
        <taxon>Bacteria</taxon>
        <taxon>Bacillati</taxon>
        <taxon>Actinomycetota</taxon>
        <taxon>Actinomycetes</taxon>
        <taxon>Mycobacteriales</taxon>
        <taxon>Mycobacteriaceae</taxon>
        <taxon>Mycobacterium</taxon>
    </lineage>
</organism>
<dbReference type="PANTHER" id="PTHR43491">
    <property type="entry name" value="UDP-N-ACETYL-D-MANNOSAMINE DEHYDROGENASE"/>
    <property type="match status" value="1"/>
</dbReference>
<evidence type="ECO:0000259" key="3">
    <source>
        <dbReference type="SMART" id="SM00984"/>
    </source>
</evidence>
<evidence type="ECO:0000313" key="4">
    <source>
        <dbReference type="EMBL" id="SPM37609.1"/>
    </source>
</evidence>
<dbReference type="InterPro" id="IPR008927">
    <property type="entry name" value="6-PGluconate_DH-like_C_sf"/>
</dbReference>
<keyword evidence="5" id="KW-1185">Reference proteome</keyword>
<feature type="domain" description="UDP-glucose/GDP-mannose dehydrogenase C-terminal" evidence="3">
    <location>
        <begin position="310"/>
        <end position="405"/>
    </location>
</feature>
<dbReference type="SMART" id="SM00984">
    <property type="entry name" value="UDPG_MGDP_dh_C"/>
    <property type="match status" value="1"/>
</dbReference>
<evidence type="ECO:0000256" key="1">
    <source>
        <dbReference type="ARBA" id="ARBA00023002"/>
    </source>
</evidence>
<dbReference type="PIRSF" id="PIRSF000124">
    <property type="entry name" value="UDPglc_GDPman_dh"/>
    <property type="match status" value="1"/>
</dbReference>
<dbReference type="NCBIfam" id="TIGR03026">
    <property type="entry name" value="NDP-sugDHase"/>
    <property type="match status" value="1"/>
</dbReference>
<keyword evidence="2" id="KW-0520">NAD</keyword>
<dbReference type="InterPro" id="IPR014027">
    <property type="entry name" value="UDP-Glc/GDP-Man_DH_C"/>
</dbReference>
<dbReference type="Pfam" id="PF00984">
    <property type="entry name" value="UDPG_MGDP_dh"/>
    <property type="match status" value="1"/>
</dbReference>
<dbReference type="InterPro" id="IPR017476">
    <property type="entry name" value="UDP-Glc/GDP-Man"/>
</dbReference>
<dbReference type="SUPFAM" id="SSF48179">
    <property type="entry name" value="6-phosphogluconate dehydrogenase C-terminal domain-like"/>
    <property type="match status" value="1"/>
</dbReference>
<dbReference type="Gene3D" id="3.40.50.720">
    <property type="entry name" value="NAD(P)-binding Rossmann-like Domain"/>
    <property type="match status" value="2"/>
</dbReference>
<proteinExistence type="predicted"/>
<dbReference type="InterPro" id="IPR001732">
    <property type="entry name" value="UDP-Glc/GDP-Man_DH_N"/>
</dbReference>